<dbReference type="InterPro" id="IPR001849">
    <property type="entry name" value="PH_domain"/>
</dbReference>
<dbReference type="InterPro" id="IPR001164">
    <property type="entry name" value="ArfGAP_dom"/>
</dbReference>
<dbReference type="PANTHER" id="PTHR23180:SF160">
    <property type="entry name" value="ADP-RIBOSYLATION FACTOR GTPASE-ACTIVATING PROTEIN EFFECTOR PROTEIN 1"/>
    <property type="match status" value="1"/>
</dbReference>
<sequence>MTSTGMSRNDQMRRWQKIRKLPENDKCAECHAPDTSWAVLDYGILICINCAGAHRAMGTHISKVRSPDLDQFTDDEFTWIEHQGNAKSNALYESAIPRRMRRPAPESPDCIRRRWLREKYDNQLFTAGSEHTEGHPHETACGWLQKRGSFMKTWKRRFFRVQNGAVLAYFSSETCDEKTRRGTYALKAATLELDQNDPLILKLVGKETKGNLLVARAETSEQAEEWAWCFFQCTYAASLG</sequence>
<dbReference type="SMART" id="SM00105">
    <property type="entry name" value="ArfGap"/>
    <property type="match status" value="1"/>
</dbReference>
<dbReference type="Pfam" id="PF01412">
    <property type="entry name" value="ArfGap"/>
    <property type="match status" value="1"/>
</dbReference>
<dbReference type="InterPro" id="IPR011993">
    <property type="entry name" value="PH-like_dom_sf"/>
</dbReference>
<dbReference type="CDD" id="cd08204">
    <property type="entry name" value="ArfGap"/>
    <property type="match status" value="1"/>
</dbReference>
<dbReference type="PRINTS" id="PR00405">
    <property type="entry name" value="REVINTRACTNG"/>
</dbReference>
<evidence type="ECO:0000313" key="8">
    <source>
        <dbReference type="EMBL" id="KAL1528397.1"/>
    </source>
</evidence>
<evidence type="ECO:0000256" key="3">
    <source>
        <dbReference type="ARBA" id="ARBA00022771"/>
    </source>
</evidence>
<dbReference type="Proteomes" id="UP001515480">
    <property type="component" value="Unassembled WGS sequence"/>
</dbReference>
<keyword evidence="1" id="KW-0343">GTPase activation</keyword>
<evidence type="ECO:0000256" key="1">
    <source>
        <dbReference type="ARBA" id="ARBA00022468"/>
    </source>
</evidence>
<dbReference type="GO" id="GO:0008270">
    <property type="term" value="F:zinc ion binding"/>
    <property type="evidence" value="ECO:0007669"/>
    <property type="project" value="UniProtKB-KW"/>
</dbReference>
<accession>A0AB34K4U0</accession>
<keyword evidence="3 5" id="KW-0863">Zinc-finger</keyword>
<dbReference type="Gene3D" id="2.30.29.30">
    <property type="entry name" value="Pleckstrin-homology domain (PH domain)/Phosphotyrosine-binding domain (PTB)"/>
    <property type="match status" value="1"/>
</dbReference>
<protein>
    <submittedName>
        <fullName evidence="8">Uncharacterized protein</fullName>
    </submittedName>
</protein>
<dbReference type="SUPFAM" id="SSF50729">
    <property type="entry name" value="PH domain-like"/>
    <property type="match status" value="1"/>
</dbReference>
<dbReference type="PROSITE" id="PS50115">
    <property type="entry name" value="ARFGAP"/>
    <property type="match status" value="1"/>
</dbReference>
<keyword evidence="9" id="KW-1185">Reference proteome</keyword>
<evidence type="ECO:0000256" key="5">
    <source>
        <dbReference type="PROSITE-ProRule" id="PRU00288"/>
    </source>
</evidence>
<feature type="domain" description="Arf-GAP" evidence="7">
    <location>
        <begin position="12"/>
        <end position="134"/>
    </location>
</feature>
<dbReference type="AlphaFoldDB" id="A0AB34K4U0"/>
<dbReference type="InterPro" id="IPR045258">
    <property type="entry name" value="ACAP1/2/3-like"/>
</dbReference>
<evidence type="ECO:0000259" key="6">
    <source>
        <dbReference type="PROSITE" id="PS50003"/>
    </source>
</evidence>
<dbReference type="SUPFAM" id="SSF57863">
    <property type="entry name" value="ArfGap/RecO-like zinc finger"/>
    <property type="match status" value="1"/>
</dbReference>
<dbReference type="PROSITE" id="PS50003">
    <property type="entry name" value="PH_DOMAIN"/>
    <property type="match status" value="1"/>
</dbReference>
<name>A0AB34K4U0_PRYPA</name>
<dbReference type="InterPro" id="IPR038508">
    <property type="entry name" value="ArfGAP_dom_sf"/>
</dbReference>
<keyword evidence="2" id="KW-0479">Metal-binding</keyword>
<proteinExistence type="predicted"/>
<keyword evidence="4" id="KW-0862">Zinc</keyword>
<dbReference type="InterPro" id="IPR037278">
    <property type="entry name" value="ARFGAP/RecO"/>
</dbReference>
<dbReference type="SMART" id="SM00233">
    <property type="entry name" value="PH"/>
    <property type="match status" value="1"/>
</dbReference>
<dbReference type="EMBL" id="JBGBPQ010000002">
    <property type="protein sequence ID" value="KAL1528397.1"/>
    <property type="molecule type" value="Genomic_DNA"/>
</dbReference>
<dbReference type="GO" id="GO:0005096">
    <property type="term" value="F:GTPase activator activity"/>
    <property type="evidence" value="ECO:0007669"/>
    <property type="project" value="UniProtKB-KW"/>
</dbReference>
<dbReference type="Pfam" id="PF00169">
    <property type="entry name" value="PH"/>
    <property type="match status" value="1"/>
</dbReference>
<reference evidence="8 9" key="1">
    <citation type="journal article" date="2024" name="Science">
        <title>Giant polyketide synthase enzymes in the biosynthesis of giant marine polyether toxins.</title>
        <authorList>
            <person name="Fallon T.R."/>
            <person name="Shende V.V."/>
            <person name="Wierzbicki I.H."/>
            <person name="Pendleton A.L."/>
            <person name="Watervoot N.F."/>
            <person name="Auber R.P."/>
            <person name="Gonzalez D.J."/>
            <person name="Wisecaver J.H."/>
            <person name="Moore B.S."/>
        </authorList>
    </citation>
    <scope>NUCLEOTIDE SEQUENCE [LARGE SCALE GENOMIC DNA]</scope>
    <source>
        <strain evidence="8 9">12B1</strain>
    </source>
</reference>
<feature type="domain" description="PH" evidence="6">
    <location>
        <begin position="137"/>
        <end position="235"/>
    </location>
</feature>
<dbReference type="FunFam" id="1.10.220.150:FF:000009">
    <property type="entry name" value="stromal membrane-associated protein 1 isoform X1"/>
    <property type="match status" value="1"/>
</dbReference>
<evidence type="ECO:0000259" key="7">
    <source>
        <dbReference type="PROSITE" id="PS50115"/>
    </source>
</evidence>
<organism evidence="8 9">
    <name type="scientific">Prymnesium parvum</name>
    <name type="common">Toxic golden alga</name>
    <dbReference type="NCBI Taxonomy" id="97485"/>
    <lineage>
        <taxon>Eukaryota</taxon>
        <taxon>Haptista</taxon>
        <taxon>Haptophyta</taxon>
        <taxon>Prymnesiophyceae</taxon>
        <taxon>Prymnesiales</taxon>
        <taxon>Prymnesiaceae</taxon>
        <taxon>Prymnesium</taxon>
    </lineage>
</organism>
<dbReference type="Gene3D" id="1.10.220.150">
    <property type="entry name" value="Arf GTPase activating protein"/>
    <property type="match status" value="1"/>
</dbReference>
<gene>
    <name evidence="8" type="ORF">AB1Y20_009746</name>
</gene>
<evidence type="ECO:0000256" key="4">
    <source>
        <dbReference type="ARBA" id="ARBA00022833"/>
    </source>
</evidence>
<evidence type="ECO:0000313" key="9">
    <source>
        <dbReference type="Proteomes" id="UP001515480"/>
    </source>
</evidence>
<dbReference type="PANTHER" id="PTHR23180">
    <property type="entry name" value="CENTAURIN/ARF"/>
    <property type="match status" value="1"/>
</dbReference>
<evidence type="ECO:0000256" key="2">
    <source>
        <dbReference type="ARBA" id="ARBA00022723"/>
    </source>
</evidence>
<comment type="caution">
    <text evidence="8">The sequence shown here is derived from an EMBL/GenBank/DDBJ whole genome shotgun (WGS) entry which is preliminary data.</text>
</comment>